<dbReference type="GO" id="GO:0006080">
    <property type="term" value="P:substituted mannan metabolic process"/>
    <property type="evidence" value="ECO:0007669"/>
    <property type="project" value="InterPro"/>
</dbReference>
<feature type="active site" description="Nucleophile" evidence="4">
    <location>
        <position position="537"/>
    </location>
</feature>
<dbReference type="SUPFAM" id="SSF51445">
    <property type="entry name" value="(Trans)glycosidases"/>
    <property type="match status" value="1"/>
</dbReference>
<dbReference type="EMBL" id="VUNR01000049">
    <property type="protein sequence ID" value="MSU10048.1"/>
    <property type="molecule type" value="Genomic_DNA"/>
</dbReference>
<dbReference type="SUPFAM" id="SSF49785">
    <property type="entry name" value="Galactose-binding domain-like"/>
    <property type="match status" value="2"/>
</dbReference>
<reference evidence="6 7" key="1">
    <citation type="submission" date="2019-08" db="EMBL/GenBank/DDBJ databases">
        <title>In-depth cultivation of the pig gut microbiome towards novel bacterial diversity and tailored functional studies.</title>
        <authorList>
            <person name="Wylensek D."/>
            <person name="Hitch T.C.A."/>
            <person name="Clavel T."/>
        </authorList>
    </citation>
    <scope>NUCLEOTIDE SEQUENCE [LARGE SCALE GENOMIC DNA]</scope>
    <source>
        <strain evidence="6 7">WCA-693-APC-5D-A</strain>
    </source>
</reference>
<keyword evidence="3 4" id="KW-0326">Glycosidase</keyword>
<dbReference type="Gene3D" id="3.20.20.80">
    <property type="entry name" value="Glycosidases"/>
    <property type="match status" value="1"/>
</dbReference>
<evidence type="ECO:0000313" key="7">
    <source>
        <dbReference type="Proteomes" id="UP000433181"/>
    </source>
</evidence>
<evidence type="ECO:0000256" key="3">
    <source>
        <dbReference type="ARBA" id="ARBA00023295"/>
    </source>
</evidence>
<keyword evidence="2 4" id="KW-0378">Hydrolase</keyword>
<dbReference type="InterPro" id="IPR017853">
    <property type="entry name" value="GH"/>
</dbReference>
<dbReference type="Proteomes" id="UP000433181">
    <property type="component" value="Unassembled WGS sequence"/>
</dbReference>
<protein>
    <recommendedName>
        <fullName evidence="5">GH26 domain-containing protein</fullName>
    </recommendedName>
</protein>
<dbReference type="AlphaFoldDB" id="A0A6I2UEL7"/>
<feature type="domain" description="GH26" evidence="5">
    <location>
        <begin position="257"/>
        <end position="615"/>
    </location>
</feature>
<dbReference type="PANTHER" id="PTHR40079:SF4">
    <property type="entry name" value="GH26 DOMAIN-CONTAINING PROTEIN-RELATED"/>
    <property type="match status" value="1"/>
</dbReference>
<dbReference type="Gene3D" id="2.60.120.430">
    <property type="entry name" value="Galactose-binding lectin"/>
    <property type="match status" value="1"/>
</dbReference>
<accession>A0A6I2UEL7</accession>
<dbReference type="PROSITE" id="PS51764">
    <property type="entry name" value="GH26"/>
    <property type="match status" value="1"/>
</dbReference>
<dbReference type="InterPro" id="IPR005087">
    <property type="entry name" value="CBM11"/>
</dbReference>
<dbReference type="InterPro" id="IPR000805">
    <property type="entry name" value="Glyco_hydro_26"/>
</dbReference>
<dbReference type="Pfam" id="PF03425">
    <property type="entry name" value="CBM_11"/>
    <property type="match status" value="1"/>
</dbReference>
<dbReference type="Pfam" id="PF02156">
    <property type="entry name" value="Glyco_hydro_26"/>
    <property type="match status" value="1"/>
</dbReference>
<comment type="similarity">
    <text evidence="1 4">Belongs to the glycosyl hydrolase 26 family.</text>
</comment>
<proteinExistence type="inferred from homology"/>
<evidence type="ECO:0000256" key="1">
    <source>
        <dbReference type="ARBA" id="ARBA00007754"/>
    </source>
</evidence>
<feature type="active site" description="Proton donor" evidence="4">
    <location>
        <position position="429"/>
    </location>
</feature>
<evidence type="ECO:0000256" key="2">
    <source>
        <dbReference type="ARBA" id="ARBA00022801"/>
    </source>
</evidence>
<sequence>MKIKGEKHLMRKNWLKKIIPLTLSAGIMVGVPAFTQPVLPVGIASVAEAAAPVQWNVGKDLAGWKFGGVWAYSGEPEVAADSAFGGSIRVGTDFTNNVNDSWSEVKLENGSVAEKPLAINGYNTLSFNLYFNPAAMTQGGFKLKLYAKATDEREVINACPDLDISQAKDAGNGMKCLPVQVNFAPADVSVSYLCLSIVGSCTDYKGDLYVGQLKLSTEKVPDGYVDAKVAAKKQDKVQLGQLALPGRAALTDAKATPETAKLFAYLKGIAQSDKVLYGHQNELHKKVAKNLPGASDTEDMVGDHAAVMGLDSLALTGNELALTDDEKARGVTLSEKLAGIYIPAAKKGAILTMSMHLPNFAEVAKRPKINGKYDFSGYSPNNLEGSVVQRILPGGDLNEVYRAYLDMVAEFDGKLQAADVPLIFRPFHENNGSWFWWGASSCTPSEYKNIFRYTVEYLRDVKGLHNMLYAYSPGGPLVDEADYLSRYPGDAFIDVIGFDMYHRDPAKEDMWMEGFAQTMQVVADFAKKRDKVAAVTECGMLYGNSALVVKGNTRLDWWNEAMARIAPQDMAYFLTWSNFDDTNFDQPYMVEKKRGQELINGFIDFYNKPESVFMKDSADFTKASVTAAAAKEGYGYLLAPNSYSRVLENLPLSAKLGGKADDVKFVITDRQGRKLAEAAAQVNKGTAKAEFAKDVINGLGALVANVEVLVNGEVSDSVPVLLNMTAPAANPLLVDDFDGYYGDNGLLGGTYNANTGSGCTVAPQLSQEKNGGDSGLAFRYSINKGGYAGIVKSLKKADWSSCDAIQLWVKPDGKGQKLIIQLNSNGEDFEVDLSKLAATTEAQVITLPFADFKGKNGGTFDASAVNHFGIYCNTIGSETVDSVMYFDSIKAVKQ</sequence>
<dbReference type="InterPro" id="IPR022790">
    <property type="entry name" value="GH26_dom"/>
</dbReference>
<dbReference type="GO" id="GO:0016985">
    <property type="term" value="F:mannan endo-1,4-beta-mannosidase activity"/>
    <property type="evidence" value="ECO:0007669"/>
    <property type="project" value="InterPro"/>
</dbReference>
<dbReference type="PANTHER" id="PTHR40079">
    <property type="entry name" value="MANNAN ENDO-1,4-BETA-MANNOSIDASE E-RELATED"/>
    <property type="match status" value="1"/>
</dbReference>
<keyword evidence="7" id="KW-1185">Reference proteome</keyword>
<dbReference type="InterPro" id="IPR008979">
    <property type="entry name" value="Galactose-bd-like_sf"/>
</dbReference>
<dbReference type="GO" id="GO:0008810">
    <property type="term" value="F:cellulase activity"/>
    <property type="evidence" value="ECO:0007669"/>
    <property type="project" value="InterPro"/>
</dbReference>
<dbReference type="Gene3D" id="2.60.120.260">
    <property type="entry name" value="Galactose-binding domain-like"/>
    <property type="match status" value="1"/>
</dbReference>
<evidence type="ECO:0000259" key="5">
    <source>
        <dbReference type="PROSITE" id="PS51764"/>
    </source>
</evidence>
<dbReference type="PRINTS" id="PR00739">
    <property type="entry name" value="GLHYDRLASE26"/>
</dbReference>
<organism evidence="6 7">
    <name type="scientific">Anaerovibrio slackiae</name>
    <dbReference type="NCBI Taxonomy" id="2652309"/>
    <lineage>
        <taxon>Bacteria</taxon>
        <taxon>Bacillati</taxon>
        <taxon>Bacillota</taxon>
        <taxon>Negativicutes</taxon>
        <taxon>Selenomonadales</taxon>
        <taxon>Selenomonadaceae</taxon>
        <taxon>Anaerovibrio</taxon>
    </lineage>
</organism>
<comment type="caution">
    <text evidence="6">The sequence shown here is derived from an EMBL/GenBank/DDBJ whole genome shotgun (WGS) entry which is preliminary data.</text>
</comment>
<gene>
    <name evidence="6" type="ORF">FYJ84_13870</name>
</gene>
<evidence type="ECO:0000256" key="4">
    <source>
        <dbReference type="PROSITE-ProRule" id="PRU01100"/>
    </source>
</evidence>
<dbReference type="GO" id="GO:0030245">
    <property type="term" value="P:cellulose catabolic process"/>
    <property type="evidence" value="ECO:0007669"/>
    <property type="project" value="InterPro"/>
</dbReference>
<name>A0A6I2UEL7_9FIRM</name>
<evidence type="ECO:0000313" key="6">
    <source>
        <dbReference type="EMBL" id="MSU10048.1"/>
    </source>
</evidence>